<reference evidence="2 3" key="1">
    <citation type="submission" date="2014-04" db="EMBL/GenBank/DDBJ databases">
        <authorList>
            <consortium name="DOE Joint Genome Institute"/>
            <person name="Kuo A."/>
            <person name="Kohler A."/>
            <person name="Costa M.D."/>
            <person name="Nagy L.G."/>
            <person name="Floudas D."/>
            <person name="Copeland A."/>
            <person name="Barry K.W."/>
            <person name="Cichocki N."/>
            <person name="Veneault-Fourrey C."/>
            <person name="LaButti K."/>
            <person name="Lindquist E.A."/>
            <person name="Lipzen A."/>
            <person name="Lundell T."/>
            <person name="Morin E."/>
            <person name="Murat C."/>
            <person name="Sun H."/>
            <person name="Tunlid A."/>
            <person name="Henrissat B."/>
            <person name="Grigoriev I.V."/>
            <person name="Hibbett D.S."/>
            <person name="Martin F."/>
            <person name="Nordberg H.P."/>
            <person name="Cantor M.N."/>
            <person name="Hua S.X."/>
        </authorList>
    </citation>
    <scope>NUCLEOTIDE SEQUENCE [LARGE SCALE GENOMIC DNA]</scope>
    <source>
        <strain evidence="2 3">Marx 270</strain>
    </source>
</reference>
<accession>A0A0C3IQE5</accession>
<dbReference type="InParanoid" id="A0A0C3IQE5"/>
<organism evidence="2 3">
    <name type="scientific">Pisolithus tinctorius Marx 270</name>
    <dbReference type="NCBI Taxonomy" id="870435"/>
    <lineage>
        <taxon>Eukaryota</taxon>
        <taxon>Fungi</taxon>
        <taxon>Dikarya</taxon>
        <taxon>Basidiomycota</taxon>
        <taxon>Agaricomycotina</taxon>
        <taxon>Agaricomycetes</taxon>
        <taxon>Agaricomycetidae</taxon>
        <taxon>Boletales</taxon>
        <taxon>Sclerodermatineae</taxon>
        <taxon>Pisolithaceae</taxon>
        <taxon>Pisolithus</taxon>
    </lineage>
</organism>
<evidence type="ECO:0000313" key="2">
    <source>
        <dbReference type="EMBL" id="KIN99177.1"/>
    </source>
</evidence>
<sequence length="51" mass="5359">MHVATSGSGHVEALPGKGCLLTPPSLPPKTSEVLDPLNQQLETGSHDRKKV</sequence>
<keyword evidence="3" id="KW-1185">Reference proteome</keyword>
<feature type="compositionally biased region" description="Low complexity" evidence="1">
    <location>
        <begin position="20"/>
        <end position="31"/>
    </location>
</feature>
<dbReference type="AlphaFoldDB" id="A0A0C3IQE5"/>
<name>A0A0C3IQE5_PISTI</name>
<evidence type="ECO:0000256" key="1">
    <source>
        <dbReference type="SAM" id="MobiDB-lite"/>
    </source>
</evidence>
<dbReference type="HOGENOM" id="CLU_3107399_0_0_1"/>
<dbReference type="Proteomes" id="UP000054217">
    <property type="component" value="Unassembled WGS sequence"/>
</dbReference>
<protein>
    <submittedName>
        <fullName evidence="2">Uncharacterized protein</fullName>
    </submittedName>
</protein>
<dbReference type="EMBL" id="KN832007">
    <property type="protein sequence ID" value="KIN99177.1"/>
    <property type="molecule type" value="Genomic_DNA"/>
</dbReference>
<reference evidence="3" key="2">
    <citation type="submission" date="2015-01" db="EMBL/GenBank/DDBJ databases">
        <title>Evolutionary Origins and Diversification of the Mycorrhizal Mutualists.</title>
        <authorList>
            <consortium name="DOE Joint Genome Institute"/>
            <consortium name="Mycorrhizal Genomics Consortium"/>
            <person name="Kohler A."/>
            <person name="Kuo A."/>
            <person name="Nagy L.G."/>
            <person name="Floudas D."/>
            <person name="Copeland A."/>
            <person name="Barry K.W."/>
            <person name="Cichocki N."/>
            <person name="Veneault-Fourrey C."/>
            <person name="LaButti K."/>
            <person name="Lindquist E.A."/>
            <person name="Lipzen A."/>
            <person name="Lundell T."/>
            <person name="Morin E."/>
            <person name="Murat C."/>
            <person name="Riley R."/>
            <person name="Ohm R."/>
            <person name="Sun H."/>
            <person name="Tunlid A."/>
            <person name="Henrissat B."/>
            <person name="Grigoriev I.V."/>
            <person name="Hibbett D.S."/>
            <person name="Martin F."/>
        </authorList>
    </citation>
    <scope>NUCLEOTIDE SEQUENCE [LARGE SCALE GENOMIC DNA]</scope>
    <source>
        <strain evidence="3">Marx 270</strain>
    </source>
</reference>
<gene>
    <name evidence="2" type="ORF">M404DRAFT_1004854</name>
</gene>
<proteinExistence type="predicted"/>
<feature type="region of interest" description="Disordered" evidence="1">
    <location>
        <begin position="1"/>
        <end position="51"/>
    </location>
</feature>
<evidence type="ECO:0000313" key="3">
    <source>
        <dbReference type="Proteomes" id="UP000054217"/>
    </source>
</evidence>